<reference evidence="1" key="1">
    <citation type="submission" date="2017-10" db="EMBL/GenBank/DDBJ databases">
        <title>Genome sequence of cellulolytic Lachnospiraceae bacterium XHS1971 isolated from hotspring sediment.</title>
        <authorList>
            <person name="Vasudevan G."/>
            <person name="Joshi A.J."/>
            <person name="Hivarkar S."/>
            <person name="Lanjekar V.B."/>
            <person name="Dhakephalkar P.K."/>
            <person name="Dagar S."/>
        </authorList>
    </citation>
    <scope>NUCLEOTIDE SEQUENCE</scope>
    <source>
        <strain evidence="1">XHS1971</strain>
    </source>
</reference>
<name>A0AC61DAP4_9FIRM</name>
<gene>
    <name evidence="1" type="ORF">CS063_12480</name>
</gene>
<evidence type="ECO:0000313" key="1">
    <source>
        <dbReference type="EMBL" id="PHV70113.1"/>
    </source>
</evidence>
<protein>
    <submittedName>
        <fullName evidence="1">Uncharacterized protein</fullName>
    </submittedName>
</protein>
<accession>A0AC61DAP4</accession>
<sequence>MNKLASLALLSLTASKRHHSYVRTPSTSHIINPRTDLQDLAPCPTCNNGPTNAYTSQTPLNEASTPPPTLQSTNVVVSTNPYGSINYVGAGGETPYIIYTRPLYLEGSSSYAGPKFSTDAILSTPTLGNKDAQGHFILPPLNYDYSALEPFIDTETMKIHYTKHHQKYISDLNNALVGYPELNAYTLEELLTSSDTLPAQIRSTVTDTAGGNYNHSFFWKNLSPKSKQLPQSNLRCAINRDFGSIMDWRFLFKQVALSVFGSGWVWLVTDANGKLLIVATANQNTPLPLGLKPLIVLDLWEHAYYLKHQNQRGNYIDNWFNVVNWEKASELYDEALSREISQ</sequence>
<organism evidence="1 2">
    <name type="scientific">Sporanaerobium hydrogeniformans</name>
    <dbReference type="NCBI Taxonomy" id="3072179"/>
    <lineage>
        <taxon>Bacteria</taxon>
        <taxon>Bacillati</taxon>
        <taxon>Bacillota</taxon>
        <taxon>Clostridia</taxon>
        <taxon>Lachnospirales</taxon>
        <taxon>Lachnospiraceae</taxon>
        <taxon>Sporanaerobium</taxon>
    </lineage>
</organism>
<comment type="caution">
    <text evidence="1">The sequence shown here is derived from an EMBL/GenBank/DDBJ whole genome shotgun (WGS) entry which is preliminary data.</text>
</comment>
<evidence type="ECO:0000313" key="2">
    <source>
        <dbReference type="Proteomes" id="UP000224460"/>
    </source>
</evidence>
<dbReference type="Proteomes" id="UP000224460">
    <property type="component" value="Unassembled WGS sequence"/>
</dbReference>
<proteinExistence type="predicted"/>
<dbReference type="EMBL" id="PEDL01000014">
    <property type="protein sequence ID" value="PHV70113.1"/>
    <property type="molecule type" value="Genomic_DNA"/>
</dbReference>
<keyword evidence="2" id="KW-1185">Reference proteome</keyword>